<feature type="compositionally biased region" description="Polar residues" evidence="1">
    <location>
        <begin position="8"/>
        <end position="19"/>
    </location>
</feature>
<evidence type="ECO:0000313" key="3">
    <source>
        <dbReference type="Proteomes" id="UP000626109"/>
    </source>
</evidence>
<proteinExistence type="predicted"/>
<organism evidence="2 3">
    <name type="scientific">Polarella glacialis</name>
    <name type="common">Dinoflagellate</name>
    <dbReference type="NCBI Taxonomy" id="89957"/>
    <lineage>
        <taxon>Eukaryota</taxon>
        <taxon>Sar</taxon>
        <taxon>Alveolata</taxon>
        <taxon>Dinophyceae</taxon>
        <taxon>Suessiales</taxon>
        <taxon>Suessiaceae</taxon>
        <taxon>Polarella</taxon>
    </lineage>
</organism>
<gene>
    <name evidence="2" type="ORF">PGLA2088_LOCUS12014</name>
</gene>
<dbReference type="Proteomes" id="UP000626109">
    <property type="component" value="Unassembled WGS sequence"/>
</dbReference>
<comment type="caution">
    <text evidence="2">The sequence shown here is derived from an EMBL/GenBank/DDBJ whole genome shotgun (WGS) entry which is preliminary data.</text>
</comment>
<dbReference type="EMBL" id="CAJNNW010014077">
    <property type="protein sequence ID" value="CAE8656193.1"/>
    <property type="molecule type" value="Genomic_DNA"/>
</dbReference>
<feature type="non-terminal residue" evidence="2">
    <location>
        <position position="1"/>
    </location>
</feature>
<reference evidence="2" key="1">
    <citation type="submission" date="2021-02" db="EMBL/GenBank/DDBJ databases">
        <authorList>
            <person name="Dougan E. K."/>
            <person name="Rhodes N."/>
            <person name="Thang M."/>
            <person name="Chan C."/>
        </authorList>
    </citation>
    <scope>NUCLEOTIDE SEQUENCE</scope>
</reference>
<feature type="region of interest" description="Disordered" evidence="1">
    <location>
        <begin position="1"/>
        <end position="24"/>
    </location>
</feature>
<accession>A0A813IVV9</accession>
<dbReference type="AlphaFoldDB" id="A0A813IVV9"/>
<name>A0A813IVV9_POLGL</name>
<evidence type="ECO:0000313" key="2">
    <source>
        <dbReference type="EMBL" id="CAE8656193.1"/>
    </source>
</evidence>
<sequence length="101" mass="11195">MYGGGQTAEPSDTPASSSLEWLAAGDGGAQADHIARVRRAQDIIGGQQRDIRLLRQAWEKEVAVRMQLAAELQQAQGFVDQRKKQLNNMACLLEQNMSREQ</sequence>
<evidence type="ECO:0000256" key="1">
    <source>
        <dbReference type="SAM" id="MobiDB-lite"/>
    </source>
</evidence>
<protein>
    <submittedName>
        <fullName evidence="2">Uncharacterized protein</fullName>
    </submittedName>
</protein>